<dbReference type="PANTHER" id="PTHR14003">
    <property type="entry name" value="TRANSCRIPTIONAL REPRESSOR PROTEIN YY"/>
    <property type="match status" value="1"/>
</dbReference>
<dbReference type="PROSITE" id="PS00028">
    <property type="entry name" value="ZINC_FINGER_C2H2_1"/>
    <property type="match status" value="5"/>
</dbReference>
<dbReference type="AlphaFoldDB" id="A0AAN9A3K6"/>
<evidence type="ECO:0000256" key="7">
    <source>
        <dbReference type="SAM" id="MobiDB-lite"/>
    </source>
</evidence>
<feature type="compositionally biased region" description="Low complexity" evidence="7">
    <location>
        <begin position="110"/>
        <end position="153"/>
    </location>
</feature>
<comment type="caution">
    <text evidence="9">The sequence shown here is derived from an EMBL/GenBank/DDBJ whole genome shotgun (WGS) entry which is preliminary data.</text>
</comment>
<dbReference type="SMART" id="SM00355">
    <property type="entry name" value="ZnF_C2H2"/>
    <property type="match status" value="5"/>
</dbReference>
<keyword evidence="4" id="KW-0862">Zinc</keyword>
<dbReference type="FunFam" id="3.30.160.60:FF:000110">
    <property type="entry name" value="Zinc finger protein-like"/>
    <property type="match status" value="1"/>
</dbReference>
<feature type="compositionally biased region" description="Polar residues" evidence="7">
    <location>
        <begin position="90"/>
        <end position="109"/>
    </location>
</feature>
<dbReference type="Pfam" id="PF00096">
    <property type="entry name" value="zf-C2H2"/>
    <property type="match status" value="4"/>
</dbReference>
<protein>
    <recommendedName>
        <fullName evidence="8">C2H2-type domain-containing protein</fullName>
    </recommendedName>
</protein>
<keyword evidence="2" id="KW-0677">Repeat</keyword>
<dbReference type="GO" id="GO:0000978">
    <property type="term" value="F:RNA polymerase II cis-regulatory region sequence-specific DNA binding"/>
    <property type="evidence" value="ECO:0007669"/>
    <property type="project" value="TreeGrafter"/>
</dbReference>
<dbReference type="InterPro" id="IPR013087">
    <property type="entry name" value="Znf_C2H2_type"/>
</dbReference>
<dbReference type="Proteomes" id="UP001381693">
    <property type="component" value="Unassembled WGS sequence"/>
</dbReference>
<dbReference type="SUPFAM" id="SSF57667">
    <property type="entry name" value="beta-beta-alpha zinc fingers"/>
    <property type="match status" value="3"/>
</dbReference>
<feature type="domain" description="C2H2-type" evidence="8">
    <location>
        <begin position="277"/>
        <end position="304"/>
    </location>
</feature>
<dbReference type="GO" id="GO:0000981">
    <property type="term" value="F:DNA-binding transcription factor activity, RNA polymerase II-specific"/>
    <property type="evidence" value="ECO:0007669"/>
    <property type="project" value="TreeGrafter"/>
</dbReference>
<reference evidence="9 10" key="1">
    <citation type="submission" date="2023-11" db="EMBL/GenBank/DDBJ databases">
        <title>Halocaridina rubra genome assembly.</title>
        <authorList>
            <person name="Smith C."/>
        </authorList>
    </citation>
    <scope>NUCLEOTIDE SEQUENCE [LARGE SCALE GENOMIC DNA]</scope>
    <source>
        <strain evidence="9">EP-1</strain>
        <tissue evidence="9">Whole</tissue>
    </source>
</reference>
<evidence type="ECO:0000256" key="3">
    <source>
        <dbReference type="ARBA" id="ARBA00022771"/>
    </source>
</evidence>
<evidence type="ECO:0000256" key="4">
    <source>
        <dbReference type="ARBA" id="ARBA00022833"/>
    </source>
</evidence>
<sequence>MSGDAKYISLYYSLVHQGASDFYKEIIKGPGGNMSYLPPWAPSSGGGPYPPHMLPSHHSPTSNSQPPPTSTAQSSQNSQNSNQPPTSTSVYQNLSPVVKNSTSTAPTTQPSDSAKASSPGSASSPITSASSAPATGSSGSLGHSSSSPSSSSSVALGDPYQPQGFQRSDSPPIKRPSLADTIKGEGHGLDSPADMILGIPGPSALDFKSRNLNFRLTGKYPPPEQLAGPVMYSYQSRGRPRKNWTTASGLPTMIPITHPPMNKGTPDDPDDEANRPFKCTLCGKGFKLKGGLVQHERTHTSDRPYVCPDCGKLFRQPTHLQQHIRIHTGEKPYECAFCDKTFRQRTILNQHLRIHTGEKPYVCMECGKAFRQKAILDQHFRTHLGDKPYACPHPECRKHFREMATLISHMKCHKDVPDPRAILHQQAKDLIKEENSNEDIISGLNLRRDDHDQSEENNGMARSLMEHNRGMGIDRVGQDRRLSMDSMGGQERNMIQERINLERNGHDQRGNNDRFQGNQEQHRANQLSFPQHNSEGSAQQKSSLSIPQINAGGGTPTNERITGHIQAQIPPNMVPTPQMAMANLIPYPHSIFPATSYMMPPPDPRQYNPHAQAGSVLPRPSQ</sequence>
<evidence type="ECO:0000313" key="9">
    <source>
        <dbReference type="EMBL" id="KAK7079311.1"/>
    </source>
</evidence>
<dbReference type="GO" id="GO:0000785">
    <property type="term" value="C:chromatin"/>
    <property type="evidence" value="ECO:0007669"/>
    <property type="project" value="TreeGrafter"/>
</dbReference>
<feature type="domain" description="C2H2-type" evidence="8">
    <location>
        <begin position="361"/>
        <end position="388"/>
    </location>
</feature>
<keyword evidence="3 6" id="KW-0863">Zinc-finger</keyword>
<feature type="compositionally biased region" description="Low complexity" evidence="7">
    <location>
        <begin position="56"/>
        <end position="89"/>
    </location>
</feature>
<feature type="region of interest" description="Disordered" evidence="7">
    <location>
        <begin position="42"/>
        <end position="193"/>
    </location>
</feature>
<keyword evidence="5" id="KW-0539">Nucleus</keyword>
<dbReference type="FunFam" id="3.30.160.60:FF:000683">
    <property type="entry name" value="Zinc finger protein 252"/>
    <property type="match status" value="2"/>
</dbReference>
<dbReference type="EMBL" id="JAXCGZ010007550">
    <property type="protein sequence ID" value="KAK7079311.1"/>
    <property type="molecule type" value="Genomic_DNA"/>
</dbReference>
<feature type="domain" description="C2H2-type" evidence="8">
    <location>
        <begin position="389"/>
        <end position="413"/>
    </location>
</feature>
<keyword evidence="10" id="KW-1185">Reference proteome</keyword>
<keyword evidence="1" id="KW-0479">Metal-binding</keyword>
<proteinExistence type="predicted"/>
<feature type="compositionally biased region" description="Polar residues" evidence="7">
    <location>
        <begin position="513"/>
        <end position="548"/>
    </location>
</feature>
<evidence type="ECO:0000256" key="2">
    <source>
        <dbReference type="ARBA" id="ARBA00022737"/>
    </source>
</evidence>
<gene>
    <name evidence="9" type="ORF">SK128_006472</name>
</gene>
<evidence type="ECO:0000256" key="5">
    <source>
        <dbReference type="ARBA" id="ARBA00023242"/>
    </source>
</evidence>
<dbReference type="Gene3D" id="3.30.160.60">
    <property type="entry name" value="Classic Zinc Finger"/>
    <property type="match status" value="5"/>
</dbReference>
<dbReference type="FunFam" id="3.30.160.60:FF:002343">
    <property type="entry name" value="Zinc finger protein 33A"/>
    <property type="match status" value="1"/>
</dbReference>
<evidence type="ECO:0000259" key="8">
    <source>
        <dbReference type="PROSITE" id="PS50157"/>
    </source>
</evidence>
<feature type="domain" description="C2H2-type" evidence="8">
    <location>
        <begin position="333"/>
        <end position="360"/>
    </location>
</feature>
<evidence type="ECO:0000256" key="1">
    <source>
        <dbReference type="ARBA" id="ARBA00022723"/>
    </source>
</evidence>
<evidence type="ECO:0000256" key="6">
    <source>
        <dbReference type="PROSITE-ProRule" id="PRU00042"/>
    </source>
</evidence>
<feature type="compositionally biased region" description="Basic and acidic residues" evidence="7">
    <location>
        <begin position="502"/>
        <end position="512"/>
    </location>
</feature>
<dbReference type="InterPro" id="IPR036236">
    <property type="entry name" value="Znf_C2H2_sf"/>
</dbReference>
<accession>A0AAN9A3K6</accession>
<feature type="region of interest" description="Disordered" evidence="7">
    <location>
        <begin position="236"/>
        <end position="270"/>
    </location>
</feature>
<feature type="region of interest" description="Disordered" evidence="7">
    <location>
        <begin position="599"/>
        <end position="622"/>
    </location>
</feature>
<dbReference type="GO" id="GO:0008270">
    <property type="term" value="F:zinc ion binding"/>
    <property type="evidence" value="ECO:0007669"/>
    <property type="project" value="UniProtKB-KW"/>
</dbReference>
<dbReference type="GO" id="GO:0005667">
    <property type="term" value="C:transcription regulator complex"/>
    <property type="evidence" value="ECO:0007669"/>
    <property type="project" value="TreeGrafter"/>
</dbReference>
<dbReference type="GO" id="GO:0031519">
    <property type="term" value="C:PcG protein complex"/>
    <property type="evidence" value="ECO:0007669"/>
    <property type="project" value="TreeGrafter"/>
</dbReference>
<dbReference type="PROSITE" id="PS50157">
    <property type="entry name" value="ZINC_FINGER_C2H2_2"/>
    <property type="match status" value="5"/>
</dbReference>
<feature type="region of interest" description="Disordered" evidence="7">
    <location>
        <begin position="502"/>
        <end position="558"/>
    </location>
</feature>
<evidence type="ECO:0000313" key="10">
    <source>
        <dbReference type="Proteomes" id="UP001381693"/>
    </source>
</evidence>
<feature type="domain" description="C2H2-type" evidence="8">
    <location>
        <begin position="305"/>
        <end position="332"/>
    </location>
</feature>
<name>A0AAN9A3K6_HALRR</name>
<organism evidence="9 10">
    <name type="scientific">Halocaridina rubra</name>
    <name type="common">Hawaiian red shrimp</name>
    <dbReference type="NCBI Taxonomy" id="373956"/>
    <lineage>
        <taxon>Eukaryota</taxon>
        <taxon>Metazoa</taxon>
        <taxon>Ecdysozoa</taxon>
        <taxon>Arthropoda</taxon>
        <taxon>Crustacea</taxon>
        <taxon>Multicrustacea</taxon>
        <taxon>Malacostraca</taxon>
        <taxon>Eumalacostraca</taxon>
        <taxon>Eucarida</taxon>
        <taxon>Decapoda</taxon>
        <taxon>Pleocyemata</taxon>
        <taxon>Caridea</taxon>
        <taxon>Atyoidea</taxon>
        <taxon>Atyidae</taxon>
        <taxon>Halocaridina</taxon>
    </lineage>
</organism>
<dbReference type="PANTHER" id="PTHR14003:SF23">
    <property type="entry name" value="ZINC FINGER PROTEIN 143"/>
    <property type="match status" value="1"/>
</dbReference>